<dbReference type="EMBL" id="CP137845">
    <property type="protein sequence ID" value="WPB54075.1"/>
    <property type="molecule type" value="Genomic_DNA"/>
</dbReference>
<name>A0ABZ0PB32_9BACT</name>
<dbReference type="GeneID" id="94493378"/>
<proteinExistence type="predicted"/>
<protein>
    <recommendedName>
        <fullName evidence="4">DUF4231 domain-containing protein</fullName>
    </recommendedName>
</protein>
<dbReference type="RefSeq" id="WP_140031541.1">
    <property type="nucleotide sequence ID" value="NZ_AP027305.1"/>
</dbReference>
<feature type="transmembrane region" description="Helical" evidence="1">
    <location>
        <begin position="20"/>
        <end position="45"/>
    </location>
</feature>
<keyword evidence="1" id="KW-1133">Transmembrane helix</keyword>
<evidence type="ECO:0000313" key="2">
    <source>
        <dbReference type="EMBL" id="WPB54075.1"/>
    </source>
</evidence>
<reference evidence="2" key="1">
    <citation type="submission" date="2023-11" db="EMBL/GenBank/DDBJ databases">
        <title>Completed genome sequence of Mycoplasma equirhinis type strain M432/72.</title>
        <authorList>
            <person name="Spergser J."/>
        </authorList>
    </citation>
    <scope>NUCLEOTIDE SEQUENCE [LARGE SCALE GENOMIC DNA]</scope>
    <source>
        <strain evidence="2">M432/72</strain>
    </source>
</reference>
<sequence length="268" mass="31571">MNNRKLELKKLKTLEVHSIWYWALITTIIALAWLLTVYISVVFQNKYETRLQTANDVVISCFVGLLSAAILILASFIFLDLFKRSRIHDYFEYYAYLNSLRTQQKHFIFKEKRIAKIFDLKEAMTKTQFIAFVAKLLNYSTSSIEYGNLVNEINTDFAKHSFLEPNYRRQKRKAIFRSIFFNILLPLAINAIIIFAIVQFLNQDEQLSAIIRFLIIIMVASTGVGFSIFIYEIYILSSVKNYESFNNFYLLSFNNYDYKYLNSSLIKK</sequence>
<feature type="transmembrane region" description="Helical" evidence="1">
    <location>
        <begin position="207"/>
        <end position="231"/>
    </location>
</feature>
<accession>A0ABZ0PB32</accession>
<evidence type="ECO:0008006" key="4">
    <source>
        <dbReference type="Google" id="ProtNLM"/>
    </source>
</evidence>
<dbReference type="Proteomes" id="UP001303601">
    <property type="component" value="Chromosome"/>
</dbReference>
<keyword evidence="1" id="KW-0472">Membrane</keyword>
<feature type="transmembrane region" description="Helical" evidence="1">
    <location>
        <begin position="179"/>
        <end position="201"/>
    </location>
</feature>
<gene>
    <name evidence="2" type="ORF">R9B83_00665</name>
</gene>
<keyword evidence="1" id="KW-0812">Transmembrane</keyword>
<evidence type="ECO:0000256" key="1">
    <source>
        <dbReference type="SAM" id="Phobius"/>
    </source>
</evidence>
<keyword evidence="3" id="KW-1185">Reference proteome</keyword>
<evidence type="ECO:0000313" key="3">
    <source>
        <dbReference type="Proteomes" id="UP001303601"/>
    </source>
</evidence>
<feature type="transmembrane region" description="Helical" evidence="1">
    <location>
        <begin position="57"/>
        <end position="79"/>
    </location>
</feature>
<organism evidence="2 3">
    <name type="scientific">Metamycoplasma equirhinis</name>
    <dbReference type="NCBI Taxonomy" id="92402"/>
    <lineage>
        <taxon>Bacteria</taxon>
        <taxon>Bacillati</taxon>
        <taxon>Mycoplasmatota</taxon>
        <taxon>Mycoplasmoidales</taxon>
        <taxon>Metamycoplasmataceae</taxon>
        <taxon>Metamycoplasma</taxon>
    </lineage>
</organism>